<dbReference type="PROSITE" id="PS51369">
    <property type="entry name" value="TCP"/>
    <property type="match status" value="1"/>
</dbReference>
<proteinExistence type="predicted"/>
<evidence type="ECO:0000256" key="3">
    <source>
        <dbReference type="ARBA" id="ARBA00023125"/>
    </source>
</evidence>
<dbReference type="InterPro" id="IPR005333">
    <property type="entry name" value="Transcription_factor_TCP"/>
</dbReference>
<keyword evidence="4" id="KW-0804">Transcription</keyword>
<comment type="caution">
    <text evidence="7">The sequence shown here is derived from an EMBL/GenBank/DDBJ whole genome shotgun (WGS) entry which is preliminary data.</text>
</comment>
<evidence type="ECO:0000313" key="8">
    <source>
        <dbReference type="Proteomes" id="UP000585474"/>
    </source>
</evidence>
<gene>
    <name evidence="7" type="ORF">Acr_23g0015050</name>
</gene>
<sequence>MCPKSNYSNHQKTSKDRHIKVVDGRDRRVRIPVKCAALIFELSKRLGHRTAGQTIEWLLHEAEPAVTLAFSNPGSPCWLLYQCLCLLAIHLLHHQLSPLAVS</sequence>
<feature type="domain" description="TCP" evidence="6">
    <location>
        <begin position="14"/>
        <end position="69"/>
    </location>
</feature>
<dbReference type="Pfam" id="PF03634">
    <property type="entry name" value="TCP"/>
    <property type="match status" value="1"/>
</dbReference>
<evidence type="ECO:0000256" key="2">
    <source>
        <dbReference type="ARBA" id="ARBA00023015"/>
    </source>
</evidence>
<organism evidence="7 8">
    <name type="scientific">Actinidia rufa</name>
    <dbReference type="NCBI Taxonomy" id="165716"/>
    <lineage>
        <taxon>Eukaryota</taxon>
        <taxon>Viridiplantae</taxon>
        <taxon>Streptophyta</taxon>
        <taxon>Embryophyta</taxon>
        <taxon>Tracheophyta</taxon>
        <taxon>Spermatophyta</taxon>
        <taxon>Magnoliopsida</taxon>
        <taxon>eudicotyledons</taxon>
        <taxon>Gunneridae</taxon>
        <taxon>Pentapetalae</taxon>
        <taxon>asterids</taxon>
        <taxon>Ericales</taxon>
        <taxon>Actinidiaceae</taxon>
        <taxon>Actinidia</taxon>
    </lineage>
</organism>
<evidence type="ECO:0000313" key="7">
    <source>
        <dbReference type="EMBL" id="GFZ13120.1"/>
    </source>
</evidence>
<dbReference type="Proteomes" id="UP000585474">
    <property type="component" value="Unassembled WGS sequence"/>
</dbReference>
<dbReference type="GO" id="GO:0003700">
    <property type="term" value="F:DNA-binding transcription factor activity"/>
    <property type="evidence" value="ECO:0007669"/>
    <property type="project" value="InterPro"/>
</dbReference>
<evidence type="ECO:0000256" key="1">
    <source>
        <dbReference type="ARBA" id="ARBA00004123"/>
    </source>
</evidence>
<evidence type="ECO:0000256" key="5">
    <source>
        <dbReference type="ARBA" id="ARBA00023242"/>
    </source>
</evidence>
<accession>A0A7J0GQM9</accession>
<dbReference type="AlphaFoldDB" id="A0A7J0GQM9"/>
<dbReference type="GO" id="GO:0043565">
    <property type="term" value="F:sequence-specific DNA binding"/>
    <property type="evidence" value="ECO:0007669"/>
    <property type="project" value="TreeGrafter"/>
</dbReference>
<protein>
    <submittedName>
        <fullName evidence="7">TCP family transcription factor</fullName>
    </submittedName>
</protein>
<reference evidence="7 8" key="1">
    <citation type="submission" date="2019-07" db="EMBL/GenBank/DDBJ databases">
        <title>De Novo Assembly of kiwifruit Actinidia rufa.</title>
        <authorList>
            <person name="Sugita-Konishi S."/>
            <person name="Sato K."/>
            <person name="Mori E."/>
            <person name="Abe Y."/>
            <person name="Kisaki G."/>
            <person name="Hamano K."/>
            <person name="Suezawa K."/>
            <person name="Otani M."/>
            <person name="Fukuda T."/>
            <person name="Manabe T."/>
            <person name="Gomi K."/>
            <person name="Tabuchi M."/>
            <person name="Akimitsu K."/>
            <person name="Kataoka I."/>
        </authorList>
    </citation>
    <scope>NUCLEOTIDE SEQUENCE [LARGE SCALE GENOMIC DNA]</scope>
    <source>
        <strain evidence="8">cv. Fuchu</strain>
    </source>
</reference>
<dbReference type="PANTHER" id="PTHR31072:SF170">
    <property type="entry name" value="TRANSCRIPTION FACTOR TCP15-RELATED"/>
    <property type="match status" value="1"/>
</dbReference>
<dbReference type="InterPro" id="IPR017887">
    <property type="entry name" value="TF_TCP_subgr"/>
</dbReference>
<dbReference type="EMBL" id="BJWL01000023">
    <property type="protein sequence ID" value="GFZ13120.1"/>
    <property type="molecule type" value="Genomic_DNA"/>
</dbReference>
<comment type="subcellular location">
    <subcellularLocation>
        <location evidence="1">Nucleus</location>
    </subcellularLocation>
</comment>
<dbReference type="OrthoDB" id="1911901at2759"/>
<keyword evidence="5" id="KW-0539">Nucleus</keyword>
<dbReference type="GO" id="GO:0005634">
    <property type="term" value="C:nucleus"/>
    <property type="evidence" value="ECO:0007669"/>
    <property type="project" value="UniProtKB-SubCell"/>
</dbReference>
<evidence type="ECO:0000259" key="6">
    <source>
        <dbReference type="PROSITE" id="PS51369"/>
    </source>
</evidence>
<dbReference type="PANTHER" id="PTHR31072">
    <property type="entry name" value="TRANSCRIPTION FACTOR TCP4-RELATED"/>
    <property type="match status" value="1"/>
</dbReference>
<evidence type="ECO:0000256" key="4">
    <source>
        <dbReference type="ARBA" id="ARBA00023163"/>
    </source>
</evidence>
<keyword evidence="8" id="KW-1185">Reference proteome</keyword>
<keyword evidence="2" id="KW-0805">Transcription regulation</keyword>
<keyword evidence="3" id="KW-0238">DNA-binding</keyword>
<name>A0A7J0GQM9_9ERIC</name>